<evidence type="ECO:0000256" key="1">
    <source>
        <dbReference type="ARBA" id="ARBA00012513"/>
    </source>
</evidence>
<dbReference type="AlphaFoldDB" id="A0AAD6LAF1"/>
<evidence type="ECO:0000259" key="9">
    <source>
        <dbReference type="PROSITE" id="PS50011"/>
    </source>
</evidence>
<dbReference type="Proteomes" id="UP001164929">
    <property type="component" value="Chromosome 18"/>
</dbReference>
<dbReference type="Pfam" id="PF07714">
    <property type="entry name" value="PK_Tyr_Ser-Thr"/>
    <property type="match status" value="1"/>
</dbReference>
<keyword evidence="2" id="KW-0723">Serine/threonine-protein kinase</keyword>
<dbReference type="InterPro" id="IPR008271">
    <property type="entry name" value="Ser/Thr_kinase_AS"/>
</dbReference>
<comment type="catalytic activity">
    <reaction evidence="8">
        <text>L-seryl-[protein] + ATP = O-phospho-L-seryl-[protein] + ADP + H(+)</text>
        <dbReference type="Rhea" id="RHEA:17989"/>
        <dbReference type="Rhea" id="RHEA-COMP:9863"/>
        <dbReference type="Rhea" id="RHEA-COMP:11604"/>
        <dbReference type="ChEBI" id="CHEBI:15378"/>
        <dbReference type="ChEBI" id="CHEBI:29999"/>
        <dbReference type="ChEBI" id="CHEBI:30616"/>
        <dbReference type="ChEBI" id="CHEBI:83421"/>
        <dbReference type="ChEBI" id="CHEBI:456216"/>
        <dbReference type="EC" id="2.7.11.1"/>
    </reaction>
</comment>
<dbReference type="SUPFAM" id="SSF56112">
    <property type="entry name" value="Protein kinase-like (PK-like)"/>
    <property type="match status" value="1"/>
</dbReference>
<evidence type="ECO:0000256" key="6">
    <source>
        <dbReference type="ARBA" id="ARBA00022840"/>
    </source>
</evidence>
<keyword evidence="3" id="KW-0808">Transferase</keyword>
<evidence type="ECO:0000256" key="3">
    <source>
        <dbReference type="ARBA" id="ARBA00022679"/>
    </source>
</evidence>
<dbReference type="EC" id="2.7.11.1" evidence="1"/>
<dbReference type="InterPro" id="IPR000719">
    <property type="entry name" value="Prot_kinase_dom"/>
</dbReference>
<accession>A0AAD6LAF1</accession>
<comment type="catalytic activity">
    <reaction evidence="7">
        <text>L-threonyl-[protein] + ATP = O-phospho-L-threonyl-[protein] + ADP + H(+)</text>
        <dbReference type="Rhea" id="RHEA:46608"/>
        <dbReference type="Rhea" id="RHEA-COMP:11060"/>
        <dbReference type="Rhea" id="RHEA-COMP:11605"/>
        <dbReference type="ChEBI" id="CHEBI:15378"/>
        <dbReference type="ChEBI" id="CHEBI:30013"/>
        <dbReference type="ChEBI" id="CHEBI:30616"/>
        <dbReference type="ChEBI" id="CHEBI:61977"/>
        <dbReference type="ChEBI" id="CHEBI:456216"/>
        <dbReference type="EC" id="2.7.11.1"/>
    </reaction>
</comment>
<dbReference type="InterPro" id="IPR001245">
    <property type="entry name" value="Ser-Thr/Tyr_kinase_cat_dom"/>
</dbReference>
<evidence type="ECO:0000256" key="5">
    <source>
        <dbReference type="ARBA" id="ARBA00022777"/>
    </source>
</evidence>
<dbReference type="Gene3D" id="1.10.510.10">
    <property type="entry name" value="Transferase(Phosphotransferase) domain 1"/>
    <property type="match status" value="1"/>
</dbReference>
<dbReference type="PROSITE" id="PS50011">
    <property type="entry name" value="PROTEIN_KINASE_DOM"/>
    <property type="match status" value="1"/>
</dbReference>
<keyword evidence="5" id="KW-0418">Kinase</keyword>
<proteinExistence type="predicted"/>
<organism evidence="10 11">
    <name type="scientific">Populus alba x Populus x berolinensis</name>
    <dbReference type="NCBI Taxonomy" id="444605"/>
    <lineage>
        <taxon>Eukaryota</taxon>
        <taxon>Viridiplantae</taxon>
        <taxon>Streptophyta</taxon>
        <taxon>Embryophyta</taxon>
        <taxon>Tracheophyta</taxon>
        <taxon>Spermatophyta</taxon>
        <taxon>Magnoliopsida</taxon>
        <taxon>eudicotyledons</taxon>
        <taxon>Gunneridae</taxon>
        <taxon>Pentapetalae</taxon>
        <taxon>rosids</taxon>
        <taxon>fabids</taxon>
        <taxon>Malpighiales</taxon>
        <taxon>Salicaceae</taxon>
        <taxon>Saliceae</taxon>
        <taxon>Populus</taxon>
    </lineage>
</organism>
<dbReference type="GO" id="GO:0004674">
    <property type="term" value="F:protein serine/threonine kinase activity"/>
    <property type="evidence" value="ECO:0007669"/>
    <property type="project" value="UniProtKB-KW"/>
</dbReference>
<dbReference type="PANTHER" id="PTHR47989">
    <property type="entry name" value="OS01G0750732 PROTEIN"/>
    <property type="match status" value="1"/>
</dbReference>
<dbReference type="FunFam" id="1.10.510.10:FF:001023">
    <property type="entry name" value="Os07g0541700 protein"/>
    <property type="match status" value="1"/>
</dbReference>
<evidence type="ECO:0000313" key="11">
    <source>
        <dbReference type="Proteomes" id="UP001164929"/>
    </source>
</evidence>
<dbReference type="GO" id="GO:0005524">
    <property type="term" value="F:ATP binding"/>
    <property type="evidence" value="ECO:0007669"/>
    <property type="project" value="UniProtKB-KW"/>
</dbReference>
<sequence>MAIYYSLELQNEVDLLSKFHHPNIISIVGFSVHEEMGFIIYELMPNGCLEDLLHGPSRGSSLNWHLRLKIALDTARGLEYLHEFCKPAVIHRDLKSSNILLDANFNAKLSDFGLAVADSSHNKKKLKLSGTVGYVAPEYMLDGMLTELAMPQLTNRAVLPTIVDPVIRDSVDEKYLFQVAAVAVLCIQPEPSYRPLITDVVHSLVPLVPLELGGTLRVPQPTTPRGQR</sequence>
<keyword evidence="4" id="KW-0547">Nucleotide-binding</keyword>
<evidence type="ECO:0000256" key="8">
    <source>
        <dbReference type="ARBA" id="ARBA00048679"/>
    </source>
</evidence>
<dbReference type="PANTHER" id="PTHR47989:SF27">
    <property type="entry name" value="PROTEIN KINASE DOMAIN-CONTAINING PROTEIN"/>
    <property type="match status" value="1"/>
</dbReference>
<dbReference type="InterPro" id="IPR011009">
    <property type="entry name" value="Kinase-like_dom_sf"/>
</dbReference>
<evidence type="ECO:0000256" key="4">
    <source>
        <dbReference type="ARBA" id="ARBA00022741"/>
    </source>
</evidence>
<evidence type="ECO:0000313" key="10">
    <source>
        <dbReference type="EMBL" id="KAJ6957092.1"/>
    </source>
</evidence>
<evidence type="ECO:0000256" key="2">
    <source>
        <dbReference type="ARBA" id="ARBA00022527"/>
    </source>
</evidence>
<gene>
    <name evidence="10" type="ORF">NC653_039120</name>
</gene>
<dbReference type="EMBL" id="JAQIZT010000018">
    <property type="protein sequence ID" value="KAJ6957092.1"/>
    <property type="molecule type" value="Genomic_DNA"/>
</dbReference>
<name>A0AAD6LAF1_9ROSI</name>
<dbReference type="SMART" id="SM00220">
    <property type="entry name" value="S_TKc"/>
    <property type="match status" value="1"/>
</dbReference>
<evidence type="ECO:0000256" key="7">
    <source>
        <dbReference type="ARBA" id="ARBA00047899"/>
    </source>
</evidence>
<protein>
    <recommendedName>
        <fullName evidence="1">non-specific serine/threonine protein kinase</fullName>
        <ecNumber evidence="1">2.7.11.1</ecNumber>
    </recommendedName>
</protein>
<dbReference type="PROSITE" id="PS00108">
    <property type="entry name" value="PROTEIN_KINASE_ST"/>
    <property type="match status" value="1"/>
</dbReference>
<comment type="caution">
    <text evidence="10">The sequence shown here is derived from an EMBL/GenBank/DDBJ whole genome shotgun (WGS) entry which is preliminary data.</text>
</comment>
<feature type="domain" description="Protein kinase" evidence="9">
    <location>
        <begin position="1"/>
        <end position="228"/>
    </location>
</feature>
<keyword evidence="6" id="KW-0067">ATP-binding</keyword>
<keyword evidence="11" id="KW-1185">Reference proteome</keyword>
<reference evidence="10 11" key="1">
    <citation type="journal article" date="2023" name="Mol. Ecol. Resour.">
        <title>Chromosome-level genome assembly of a triploid poplar Populus alba 'Berolinensis'.</title>
        <authorList>
            <person name="Chen S."/>
            <person name="Yu Y."/>
            <person name="Wang X."/>
            <person name="Wang S."/>
            <person name="Zhang T."/>
            <person name="Zhou Y."/>
            <person name="He R."/>
            <person name="Meng N."/>
            <person name="Wang Y."/>
            <person name="Liu W."/>
            <person name="Liu Z."/>
            <person name="Liu J."/>
            <person name="Guo Q."/>
            <person name="Huang H."/>
            <person name="Sederoff R.R."/>
            <person name="Wang G."/>
            <person name="Qu G."/>
            <person name="Chen S."/>
        </authorList>
    </citation>
    <scope>NUCLEOTIDE SEQUENCE [LARGE SCALE GENOMIC DNA]</scope>
    <source>
        <strain evidence="10">SC-2020</strain>
    </source>
</reference>